<dbReference type="PROSITE" id="PS00198">
    <property type="entry name" value="4FE4S_FER_1"/>
    <property type="match status" value="2"/>
</dbReference>
<dbReference type="OrthoDB" id="358646at2"/>
<dbReference type="SUPFAM" id="SSF46548">
    <property type="entry name" value="alpha-helical ferredoxin"/>
    <property type="match status" value="1"/>
</dbReference>
<keyword evidence="3" id="KW-0411">Iron-sulfur</keyword>
<evidence type="ECO:0000256" key="2">
    <source>
        <dbReference type="ARBA" id="ARBA00023004"/>
    </source>
</evidence>
<dbReference type="PANTHER" id="PTHR43034">
    <property type="entry name" value="ION-TRANSLOCATING OXIDOREDUCTASE COMPLEX SUBUNIT C"/>
    <property type="match status" value="1"/>
</dbReference>
<dbReference type="Gene3D" id="3.30.70.20">
    <property type="match status" value="1"/>
</dbReference>
<dbReference type="GO" id="GO:0009055">
    <property type="term" value="F:electron transfer activity"/>
    <property type="evidence" value="ECO:0007669"/>
    <property type="project" value="InterPro"/>
</dbReference>
<keyword evidence="2" id="KW-0408">Iron</keyword>
<dbReference type="Pfam" id="PF13375">
    <property type="entry name" value="RnfC_N"/>
    <property type="match status" value="1"/>
</dbReference>
<dbReference type="HOGENOM" id="CLU_010808_6_0_12"/>
<keyword evidence="1" id="KW-0479">Metal-binding</keyword>
<reference evidence="5 6" key="1">
    <citation type="submission" date="2013-04" db="EMBL/GenBank/DDBJ databases">
        <title>The Genome Sequence of Treponema maltophilum ATCC 51939.</title>
        <authorList>
            <consortium name="The Broad Institute Genomics Platform"/>
            <person name="Earl A."/>
            <person name="Ward D."/>
            <person name="Feldgarden M."/>
            <person name="Gevers D."/>
            <person name="Leonetti C."/>
            <person name="Blanton J.M."/>
            <person name="Dewhirst F.E."/>
            <person name="Izard J."/>
            <person name="Walker B."/>
            <person name="Young S."/>
            <person name="Zeng Q."/>
            <person name="Gargeya S."/>
            <person name="Fitzgerald M."/>
            <person name="Haas B."/>
            <person name="Abouelleil A."/>
            <person name="Allen A.W."/>
            <person name="Alvarado L."/>
            <person name="Arachchi H.M."/>
            <person name="Berlin A.M."/>
            <person name="Chapman S.B."/>
            <person name="Gainer-Dewar J."/>
            <person name="Goldberg J."/>
            <person name="Griggs A."/>
            <person name="Gujja S."/>
            <person name="Hansen M."/>
            <person name="Howarth C."/>
            <person name="Imamovic A."/>
            <person name="Ireland A."/>
            <person name="Larimer J."/>
            <person name="McCowan C."/>
            <person name="Murphy C."/>
            <person name="Pearson M."/>
            <person name="Poon T.W."/>
            <person name="Priest M."/>
            <person name="Roberts A."/>
            <person name="Saif S."/>
            <person name="Shea T."/>
            <person name="Sisk P."/>
            <person name="Sykes S."/>
            <person name="Wortman J."/>
            <person name="Nusbaum C."/>
            <person name="Birren B."/>
        </authorList>
    </citation>
    <scope>NUCLEOTIDE SEQUENCE [LARGE SCALE GENOMIC DNA]</scope>
    <source>
        <strain evidence="5 6">ATCC 51939</strain>
    </source>
</reference>
<protein>
    <recommendedName>
        <fullName evidence="4">RnfC Barrel sandwich hybrid domain-containing protein</fullName>
    </recommendedName>
</protein>
<evidence type="ECO:0000256" key="3">
    <source>
        <dbReference type="ARBA" id="ARBA00023014"/>
    </source>
</evidence>
<gene>
    <name evidence="5" type="ORF">HMPREF9194_01034</name>
</gene>
<name>S3JZP5_TREMA</name>
<evidence type="ECO:0000313" key="6">
    <source>
        <dbReference type="Proteomes" id="UP000014541"/>
    </source>
</evidence>
<dbReference type="PATRIC" id="fig|1125699.3.peg.1057"/>
<dbReference type="eggNOG" id="COG4656">
    <property type="taxonomic scope" value="Bacteria"/>
</dbReference>
<dbReference type="PANTHER" id="PTHR43034:SF2">
    <property type="entry name" value="ION-TRANSLOCATING OXIDOREDUCTASE COMPLEX SUBUNIT C"/>
    <property type="match status" value="1"/>
</dbReference>
<dbReference type="RefSeq" id="WP_016525326.1">
    <property type="nucleotide sequence ID" value="NZ_KE332518.1"/>
</dbReference>
<dbReference type="InterPro" id="IPR017900">
    <property type="entry name" value="4Fe4S_Fe_S_CS"/>
</dbReference>
<dbReference type="STRING" id="1125699.HMPREF9194_01034"/>
<dbReference type="AlphaFoldDB" id="S3JZP5"/>
<sequence>MSERKERFDFPRYEYACLNPAYIPASVAVSAEQGGGASRFSVKPGDSVFEGQTIATGYKTSVSVHAPIPGIVTGIVERTMPNGKKAECAIIDFKGSFNFEGKPAADSAGYNRSSSHKLISQIRQYGIINTFNESNGSLAWQMEQSAGREPALGVRLFDFDPSCFVDDFISSHFIDEVLQGARLCAAAINARTIVFFYSASDFTLPEKGKREQFLKPFDCRFIKTDTRFYPSGSERVLQRKGSPISLFIDSRTAFGVFKCLSLGMPLTDTVVEVNGQALHESKMFKVKLGTPIRRLIEECGGCEKTPAKIVINGLIKGTAVSDLDIPVTKYVKTVTLLSAGDIPDQTVSPCIHCGFCRTSCPLNIQPDLIYSHRVNHTPLSRDVLLSAHLCDACALCNAACPARLPLYQTVSLYKEKDNATNV</sequence>
<evidence type="ECO:0000259" key="4">
    <source>
        <dbReference type="Pfam" id="PF13375"/>
    </source>
</evidence>
<dbReference type="EMBL" id="ATFF01000006">
    <property type="protein sequence ID" value="EPF30715.1"/>
    <property type="molecule type" value="Genomic_DNA"/>
</dbReference>
<proteinExistence type="predicted"/>
<evidence type="ECO:0000313" key="5">
    <source>
        <dbReference type="EMBL" id="EPF30715.1"/>
    </source>
</evidence>
<evidence type="ECO:0000256" key="1">
    <source>
        <dbReference type="ARBA" id="ARBA00022723"/>
    </source>
</evidence>
<keyword evidence="6" id="KW-1185">Reference proteome</keyword>
<dbReference type="GO" id="GO:0016020">
    <property type="term" value="C:membrane"/>
    <property type="evidence" value="ECO:0007669"/>
    <property type="project" value="InterPro"/>
</dbReference>
<feature type="domain" description="RnfC Barrel sandwich hybrid" evidence="4">
    <location>
        <begin position="22"/>
        <end position="92"/>
    </location>
</feature>
<organism evidence="5 6">
    <name type="scientific">Treponema maltophilum ATCC 51939</name>
    <dbReference type="NCBI Taxonomy" id="1125699"/>
    <lineage>
        <taxon>Bacteria</taxon>
        <taxon>Pseudomonadati</taxon>
        <taxon>Spirochaetota</taxon>
        <taxon>Spirochaetia</taxon>
        <taxon>Spirochaetales</taxon>
        <taxon>Treponemataceae</taxon>
        <taxon>Treponema</taxon>
    </lineage>
</organism>
<comment type="caution">
    <text evidence="5">The sequence shown here is derived from an EMBL/GenBank/DDBJ whole genome shotgun (WGS) entry which is preliminary data.</text>
</comment>
<dbReference type="InterPro" id="IPR010208">
    <property type="entry name" value="Ion_transpt_RnfC/RsxC"/>
</dbReference>
<dbReference type="Proteomes" id="UP000014541">
    <property type="component" value="Unassembled WGS sequence"/>
</dbReference>
<dbReference type="GO" id="GO:0046872">
    <property type="term" value="F:metal ion binding"/>
    <property type="evidence" value="ECO:0007669"/>
    <property type="project" value="UniProtKB-KW"/>
</dbReference>
<dbReference type="InterPro" id="IPR026902">
    <property type="entry name" value="RnfC_N"/>
</dbReference>
<accession>S3JZP5</accession>
<dbReference type="GO" id="GO:0051539">
    <property type="term" value="F:4 iron, 4 sulfur cluster binding"/>
    <property type="evidence" value="ECO:0007669"/>
    <property type="project" value="InterPro"/>
</dbReference>